<dbReference type="Proteomes" id="UP001498421">
    <property type="component" value="Unassembled WGS sequence"/>
</dbReference>
<evidence type="ECO:0000313" key="2">
    <source>
        <dbReference type="Proteomes" id="UP001498421"/>
    </source>
</evidence>
<organism evidence="1 2">
    <name type="scientific">Neonectria magnoliae</name>
    <dbReference type="NCBI Taxonomy" id="2732573"/>
    <lineage>
        <taxon>Eukaryota</taxon>
        <taxon>Fungi</taxon>
        <taxon>Dikarya</taxon>
        <taxon>Ascomycota</taxon>
        <taxon>Pezizomycotina</taxon>
        <taxon>Sordariomycetes</taxon>
        <taxon>Hypocreomycetidae</taxon>
        <taxon>Hypocreales</taxon>
        <taxon>Nectriaceae</taxon>
        <taxon>Neonectria</taxon>
    </lineage>
</organism>
<gene>
    <name evidence="1" type="ORF">QQZ08_000356</name>
</gene>
<sequence length="257" mass="29204">MWFGSFCYAMAEGVLASRINPSQASTEPLPTYLKPTELQLTVSHPAMVGWVSIAELRDRILTIYTSGPSFDEMWLDLMASAVIEVEDVSTIITEAEPGSGFFGVWNIFEAMENRSQPRRHDFLTADLSEDSPELSQVDSLGLLRVYRMPLPDFSKSASTSPQRQGHWTPVSLGQLLSSPQLARKLYYHLELYNAHKYWRINPSFFDKYPDLKWDGYDQHTASGRGYYITPAFSNTPSTQTLDKVITYFQSALIRMSF</sequence>
<protein>
    <submittedName>
        <fullName evidence="1">Uncharacterized protein</fullName>
    </submittedName>
</protein>
<dbReference type="InterPro" id="IPR021833">
    <property type="entry name" value="DUF3425"/>
</dbReference>
<dbReference type="EMBL" id="JAZAVK010000002">
    <property type="protein sequence ID" value="KAK7432885.1"/>
    <property type="molecule type" value="Genomic_DNA"/>
</dbReference>
<accession>A0ABR1IGW0</accession>
<evidence type="ECO:0000313" key="1">
    <source>
        <dbReference type="EMBL" id="KAK7432885.1"/>
    </source>
</evidence>
<proteinExistence type="predicted"/>
<keyword evidence="2" id="KW-1185">Reference proteome</keyword>
<reference evidence="1 2" key="1">
    <citation type="journal article" date="2025" name="Microbiol. Resour. Announc.">
        <title>Draft genome sequences for Neonectria magnoliae and Neonectria punicea, canker pathogens of Liriodendron tulipifera and Acer saccharum in West Virginia.</title>
        <authorList>
            <person name="Petronek H.M."/>
            <person name="Kasson M.T."/>
            <person name="Metheny A.M."/>
            <person name="Stauder C.M."/>
            <person name="Lovett B."/>
            <person name="Lynch S.C."/>
            <person name="Garnas J.R."/>
            <person name="Kasson L.R."/>
            <person name="Stajich J.E."/>
        </authorList>
    </citation>
    <scope>NUCLEOTIDE SEQUENCE [LARGE SCALE GENOMIC DNA]</scope>
    <source>
        <strain evidence="1 2">NRRL 64651</strain>
    </source>
</reference>
<name>A0ABR1IGW0_9HYPO</name>
<comment type="caution">
    <text evidence="1">The sequence shown here is derived from an EMBL/GenBank/DDBJ whole genome shotgun (WGS) entry which is preliminary data.</text>
</comment>
<dbReference type="Pfam" id="PF11905">
    <property type="entry name" value="DUF3425"/>
    <property type="match status" value="1"/>
</dbReference>